<organism evidence="2 3">
    <name type="scientific">Pandoraea terrae</name>
    <dbReference type="NCBI Taxonomy" id="1537710"/>
    <lineage>
        <taxon>Bacteria</taxon>
        <taxon>Pseudomonadati</taxon>
        <taxon>Pseudomonadota</taxon>
        <taxon>Betaproteobacteria</taxon>
        <taxon>Burkholderiales</taxon>
        <taxon>Burkholderiaceae</taxon>
        <taxon>Pandoraea</taxon>
    </lineage>
</organism>
<dbReference type="AlphaFoldDB" id="A0A5E4RWW2"/>
<keyword evidence="3" id="KW-1185">Reference proteome</keyword>
<evidence type="ECO:0008006" key="4">
    <source>
        <dbReference type="Google" id="ProtNLM"/>
    </source>
</evidence>
<proteinExistence type="predicted"/>
<evidence type="ECO:0000256" key="1">
    <source>
        <dbReference type="SAM" id="MobiDB-lite"/>
    </source>
</evidence>
<dbReference type="RefSeq" id="WP_150695350.1">
    <property type="nucleotide sequence ID" value="NZ_CABPRZ010000001.1"/>
</dbReference>
<gene>
    <name evidence="2" type="ORF">PTE30175_00392</name>
</gene>
<evidence type="ECO:0000313" key="3">
    <source>
        <dbReference type="Proteomes" id="UP000414233"/>
    </source>
</evidence>
<dbReference type="OrthoDB" id="8943111at2"/>
<dbReference type="EMBL" id="CABPRZ010000001">
    <property type="protein sequence ID" value="VVD66924.1"/>
    <property type="molecule type" value="Genomic_DNA"/>
</dbReference>
<accession>A0A5E4RWW2</accession>
<name>A0A5E4RWW2_9BURK</name>
<evidence type="ECO:0000313" key="2">
    <source>
        <dbReference type="EMBL" id="VVD66924.1"/>
    </source>
</evidence>
<protein>
    <recommendedName>
        <fullName evidence="4">Preprotein translocase subunit SecA</fullName>
    </recommendedName>
</protein>
<dbReference type="Proteomes" id="UP000414233">
    <property type="component" value="Unassembled WGS sequence"/>
</dbReference>
<sequence length="97" mass="9906">MLSPHEIATLLLAAASLGPADLDAIDPPDLAALEQQRLVVQISSAAGEPRVVVTANGRELLRRLGLQTPPPARTCATGGGASLAGAAHASQHREEQA</sequence>
<feature type="region of interest" description="Disordered" evidence="1">
    <location>
        <begin position="68"/>
        <end position="97"/>
    </location>
</feature>
<reference evidence="2 3" key="1">
    <citation type="submission" date="2019-08" db="EMBL/GenBank/DDBJ databases">
        <authorList>
            <person name="Peeters C."/>
        </authorList>
    </citation>
    <scope>NUCLEOTIDE SEQUENCE [LARGE SCALE GENOMIC DNA]</scope>
    <source>
        <strain evidence="2 3">LMG 30175</strain>
    </source>
</reference>